<dbReference type="Pfam" id="PF01957">
    <property type="entry name" value="NfeD"/>
    <property type="match status" value="1"/>
</dbReference>
<sequence>MELEWYWLYFVAGIVFALLEIFSLTFYFLPLGIAAIITGLFALFNSNIYIHAAIFVVSGILLLVFISKWRKSRFLRSSGSQFIAGVVGQVGIIVEDYKSSTEPGKVKIFSDIWEIHWDSQRDKMLSELKMGDHVKVVSVEGNKVIIEKIKVSK</sequence>
<reference evidence="7 8" key="1">
    <citation type="submission" date="2016-10" db="EMBL/GenBank/DDBJ databases">
        <title>Silvanigrella aquatica sp. nov., isolated from a freshwater lake located in the Black Forest, Germany, description of Silvanigrellaceae fam. nov., Silvanigrellales ord. nov., reclassification of the order Bdellovibrionales in the class Oligoflexia, reclassification of the families Bacteriovoracaceae and Halobacteriovoraceae in the new order Bacteriovoracales ord. nov., and reclassification of the family Pseudobacteriovoracaceae in the order Oligoflexiales.</title>
        <authorList>
            <person name="Hahn M.W."/>
            <person name="Schmidt J."/>
            <person name="Koll U."/>
            <person name="Rohde M."/>
            <person name="Verbag S."/>
            <person name="Pitt A."/>
            <person name="Nakai R."/>
            <person name="Naganuma T."/>
            <person name="Lang E."/>
        </authorList>
    </citation>
    <scope>NUCLEOTIDE SEQUENCE [LARGE SCALE GENOMIC DNA]</scope>
    <source>
        <strain evidence="7 8">MWH-Nonnen-W8red</strain>
    </source>
</reference>
<dbReference type="SUPFAM" id="SSF141322">
    <property type="entry name" value="NfeD domain-like"/>
    <property type="match status" value="1"/>
</dbReference>
<evidence type="ECO:0000256" key="5">
    <source>
        <dbReference type="SAM" id="Phobius"/>
    </source>
</evidence>
<feature type="transmembrane region" description="Helical" evidence="5">
    <location>
        <begin position="7"/>
        <end position="28"/>
    </location>
</feature>
<evidence type="ECO:0000256" key="1">
    <source>
        <dbReference type="ARBA" id="ARBA00004141"/>
    </source>
</evidence>
<gene>
    <name evidence="7" type="ORF">AXG55_05035</name>
</gene>
<keyword evidence="3 5" id="KW-1133">Transmembrane helix</keyword>
<evidence type="ECO:0000256" key="4">
    <source>
        <dbReference type="ARBA" id="ARBA00023136"/>
    </source>
</evidence>
<dbReference type="PANTHER" id="PTHR33507">
    <property type="entry name" value="INNER MEMBRANE PROTEIN YBBJ"/>
    <property type="match status" value="1"/>
</dbReference>
<protein>
    <recommendedName>
        <fullName evidence="6">NfeD-like C-terminal domain-containing protein</fullName>
    </recommendedName>
</protein>
<keyword evidence="8" id="KW-1185">Reference proteome</keyword>
<dbReference type="InterPro" id="IPR002810">
    <property type="entry name" value="NfeD-like_C"/>
</dbReference>
<evidence type="ECO:0000313" key="8">
    <source>
        <dbReference type="Proteomes" id="UP000184731"/>
    </source>
</evidence>
<name>A0A1L4CZD5_9BACT</name>
<dbReference type="Proteomes" id="UP000184731">
    <property type="component" value="Chromosome"/>
</dbReference>
<evidence type="ECO:0000313" key="7">
    <source>
        <dbReference type="EMBL" id="APJ03300.1"/>
    </source>
</evidence>
<accession>A0A1L4CZD5</accession>
<dbReference type="GO" id="GO:0005886">
    <property type="term" value="C:plasma membrane"/>
    <property type="evidence" value="ECO:0007669"/>
    <property type="project" value="TreeGrafter"/>
</dbReference>
<dbReference type="EMBL" id="CP017834">
    <property type="protein sequence ID" value="APJ03300.1"/>
    <property type="molecule type" value="Genomic_DNA"/>
</dbReference>
<dbReference type="STRING" id="1915309.AXG55_05035"/>
<feature type="transmembrane region" description="Helical" evidence="5">
    <location>
        <begin position="48"/>
        <end position="66"/>
    </location>
</feature>
<organism evidence="7 8">
    <name type="scientific">Silvanigrella aquatica</name>
    <dbReference type="NCBI Taxonomy" id="1915309"/>
    <lineage>
        <taxon>Bacteria</taxon>
        <taxon>Pseudomonadati</taxon>
        <taxon>Bdellovibrionota</taxon>
        <taxon>Oligoflexia</taxon>
        <taxon>Silvanigrellales</taxon>
        <taxon>Silvanigrellaceae</taxon>
        <taxon>Silvanigrella</taxon>
    </lineage>
</organism>
<feature type="domain" description="NfeD-like C-terminal" evidence="6">
    <location>
        <begin position="85"/>
        <end position="148"/>
    </location>
</feature>
<dbReference type="KEGG" id="saqi:AXG55_05035"/>
<proteinExistence type="predicted"/>
<dbReference type="InterPro" id="IPR052165">
    <property type="entry name" value="Membrane_assoc_protease"/>
</dbReference>
<dbReference type="AlphaFoldDB" id="A0A1L4CZD5"/>
<dbReference type="Gene3D" id="2.40.50.140">
    <property type="entry name" value="Nucleic acid-binding proteins"/>
    <property type="match status" value="1"/>
</dbReference>
<dbReference type="InterPro" id="IPR012340">
    <property type="entry name" value="NA-bd_OB-fold"/>
</dbReference>
<dbReference type="RefSeq" id="WP_148697031.1">
    <property type="nucleotide sequence ID" value="NZ_CP017834.1"/>
</dbReference>
<evidence type="ECO:0000256" key="2">
    <source>
        <dbReference type="ARBA" id="ARBA00022692"/>
    </source>
</evidence>
<keyword evidence="2 5" id="KW-0812">Transmembrane</keyword>
<dbReference type="PANTHER" id="PTHR33507:SF3">
    <property type="entry name" value="INNER MEMBRANE PROTEIN YBBJ"/>
    <property type="match status" value="1"/>
</dbReference>
<evidence type="ECO:0000256" key="3">
    <source>
        <dbReference type="ARBA" id="ARBA00022989"/>
    </source>
</evidence>
<comment type="subcellular location">
    <subcellularLocation>
        <location evidence="1">Membrane</location>
        <topology evidence="1">Multi-pass membrane protein</topology>
    </subcellularLocation>
</comment>
<keyword evidence="4 5" id="KW-0472">Membrane</keyword>
<evidence type="ECO:0000259" key="6">
    <source>
        <dbReference type="Pfam" id="PF01957"/>
    </source>
</evidence>
<dbReference type="OrthoDB" id="5295348at2"/>